<proteinExistence type="predicted"/>
<feature type="non-terminal residue" evidence="2">
    <location>
        <position position="1"/>
    </location>
</feature>
<name>A0ABS8Y234_DATST</name>
<organism evidence="2 3">
    <name type="scientific">Datura stramonium</name>
    <name type="common">Jimsonweed</name>
    <name type="synonym">Common thornapple</name>
    <dbReference type="NCBI Taxonomy" id="4076"/>
    <lineage>
        <taxon>Eukaryota</taxon>
        <taxon>Viridiplantae</taxon>
        <taxon>Streptophyta</taxon>
        <taxon>Embryophyta</taxon>
        <taxon>Tracheophyta</taxon>
        <taxon>Spermatophyta</taxon>
        <taxon>Magnoliopsida</taxon>
        <taxon>eudicotyledons</taxon>
        <taxon>Gunneridae</taxon>
        <taxon>Pentapetalae</taxon>
        <taxon>asterids</taxon>
        <taxon>lamiids</taxon>
        <taxon>Solanales</taxon>
        <taxon>Solanaceae</taxon>
        <taxon>Solanoideae</taxon>
        <taxon>Datureae</taxon>
        <taxon>Datura</taxon>
    </lineage>
</organism>
<evidence type="ECO:0000313" key="3">
    <source>
        <dbReference type="Proteomes" id="UP000823775"/>
    </source>
</evidence>
<comment type="caution">
    <text evidence="2">The sequence shown here is derived from an EMBL/GenBank/DDBJ whole genome shotgun (WGS) entry which is preliminary data.</text>
</comment>
<dbReference type="Proteomes" id="UP000823775">
    <property type="component" value="Unassembled WGS sequence"/>
</dbReference>
<protein>
    <submittedName>
        <fullName evidence="2">Uncharacterized protein</fullName>
    </submittedName>
</protein>
<gene>
    <name evidence="2" type="ORF">HAX54_014256</name>
</gene>
<reference evidence="2 3" key="1">
    <citation type="journal article" date="2021" name="BMC Genomics">
        <title>Datura genome reveals duplications of psychoactive alkaloid biosynthetic genes and high mutation rate following tissue culture.</title>
        <authorList>
            <person name="Rajewski A."/>
            <person name="Carter-House D."/>
            <person name="Stajich J."/>
            <person name="Litt A."/>
        </authorList>
    </citation>
    <scope>NUCLEOTIDE SEQUENCE [LARGE SCALE GENOMIC DNA]</scope>
    <source>
        <strain evidence="2">AR-01</strain>
    </source>
</reference>
<accession>A0ABS8Y234</accession>
<evidence type="ECO:0000313" key="2">
    <source>
        <dbReference type="EMBL" id="MCE5166038.1"/>
    </source>
</evidence>
<sequence length="81" mass="9491">IISSSKRWDKGKAPMGAGTHQDSYLAEEERISRLCSGLEGIEAFYLSFKEKRAIIEEARFNIDSFRADFPDINRQYEIWDW</sequence>
<feature type="compositionally biased region" description="Basic and acidic residues" evidence="1">
    <location>
        <begin position="1"/>
        <end position="12"/>
    </location>
</feature>
<dbReference type="EMBL" id="JACEIK010018836">
    <property type="protein sequence ID" value="MCE5166038.1"/>
    <property type="molecule type" value="Genomic_DNA"/>
</dbReference>
<keyword evidence="3" id="KW-1185">Reference proteome</keyword>
<evidence type="ECO:0000256" key="1">
    <source>
        <dbReference type="SAM" id="MobiDB-lite"/>
    </source>
</evidence>
<feature type="region of interest" description="Disordered" evidence="1">
    <location>
        <begin position="1"/>
        <end position="21"/>
    </location>
</feature>